<keyword evidence="3" id="KW-0813">Transport</keyword>
<reference evidence="13" key="1">
    <citation type="submission" date="2022-08" db="EMBL/GenBank/DDBJ databases">
        <title>Catabolic pathway analysis in culturable SAR92 clade bacteria reveals their overlooked roles in DMSP degradation in coastal seas.</title>
        <authorList>
            <person name="He X."/>
            <person name="Zhang X."/>
            <person name="Zhang Y."/>
        </authorList>
    </citation>
    <scope>NUCLEOTIDE SEQUENCE</scope>
    <source>
        <strain evidence="13">H455</strain>
    </source>
</reference>
<dbReference type="InterPro" id="IPR051045">
    <property type="entry name" value="TonB-dependent_transducer"/>
</dbReference>
<gene>
    <name evidence="13" type="ORF">NYF23_00300</name>
</gene>
<dbReference type="Proteomes" id="UP001059934">
    <property type="component" value="Chromosome"/>
</dbReference>
<accession>A0ABY5TMH9</accession>
<keyword evidence="6 11" id="KW-0812">Transmembrane</keyword>
<evidence type="ECO:0000313" key="13">
    <source>
        <dbReference type="EMBL" id="UVW35062.1"/>
    </source>
</evidence>
<dbReference type="PANTHER" id="PTHR33446:SF11">
    <property type="entry name" value="TONB3"/>
    <property type="match status" value="1"/>
</dbReference>
<feature type="region of interest" description="Disordered" evidence="10">
    <location>
        <begin position="55"/>
        <end position="140"/>
    </location>
</feature>
<dbReference type="EMBL" id="CP103416">
    <property type="protein sequence ID" value="UVW35062.1"/>
    <property type="molecule type" value="Genomic_DNA"/>
</dbReference>
<comment type="subcellular location">
    <subcellularLocation>
        <location evidence="1">Cell inner membrane</location>
        <topology evidence="1">Single-pass membrane protein</topology>
        <orientation evidence="1">Periplasmic side</orientation>
    </subcellularLocation>
</comment>
<dbReference type="InterPro" id="IPR037682">
    <property type="entry name" value="TonB_C"/>
</dbReference>
<keyword evidence="7" id="KW-0653">Protein transport</keyword>
<evidence type="ECO:0000256" key="10">
    <source>
        <dbReference type="SAM" id="MobiDB-lite"/>
    </source>
</evidence>
<evidence type="ECO:0000256" key="11">
    <source>
        <dbReference type="SAM" id="Phobius"/>
    </source>
</evidence>
<dbReference type="NCBIfam" id="TIGR01352">
    <property type="entry name" value="tonB_Cterm"/>
    <property type="match status" value="1"/>
</dbReference>
<evidence type="ECO:0000256" key="5">
    <source>
        <dbReference type="ARBA" id="ARBA00022519"/>
    </source>
</evidence>
<comment type="similarity">
    <text evidence="2">Belongs to the TonB family.</text>
</comment>
<keyword evidence="14" id="KW-1185">Reference proteome</keyword>
<keyword evidence="8 11" id="KW-1133">Transmembrane helix</keyword>
<evidence type="ECO:0000256" key="7">
    <source>
        <dbReference type="ARBA" id="ARBA00022927"/>
    </source>
</evidence>
<protein>
    <submittedName>
        <fullName evidence="13">Energy transducer TonB</fullName>
    </submittedName>
</protein>
<evidence type="ECO:0000256" key="8">
    <source>
        <dbReference type="ARBA" id="ARBA00022989"/>
    </source>
</evidence>
<name>A0ABY5TMH9_9GAMM</name>
<dbReference type="SUPFAM" id="SSF74653">
    <property type="entry name" value="TolA/TonB C-terminal domain"/>
    <property type="match status" value="1"/>
</dbReference>
<sequence length="272" mass="30267">MDSLTDGLWNTSQQRLRKTFSLALIAHVLLLIGLSFSMPAGSPPSPSLDIILAQQPSDEAPDQADFIAQTDQQGADNQQQALQPQNQGQQPAVTQQRSDSPEQSILSRESNSDSETDKSKEPVNADQQQSDRGAADRGSMQAEFDRLKQEYNKIPRVLRMTSVSAKSANAAAYMHYFEEKVEQIGNVNYPREARSRGIFGQVQLVVILLADGRIKRIEVSKGSGSRLLDQAAVRSVQLASPFKSFPKELRNRDEIHIIRTWLYQSNNVLTTN</sequence>
<keyword evidence="5" id="KW-0997">Cell inner membrane</keyword>
<evidence type="ECO:0000256" key="2">
    <source>
        <dbReference type="ARBA" id="ARBA00006555"/>
    </source>
</evidence>
<proteinExistence type="inferred from homology"/>
<evidence type="ECO:0000256" key="9">
    <source>
        <dbReference type="ARBA" id="ARBA00023136"/>
    </source>
</evidence>
<evidence type="ECO:0000313" key="14">
    <source>
        <dbReference type="Proteomes" id="UP001059934"/>
    </source>
</evidence>
<dbReference type="PANTHER" id="PTHR33446">
    <property type="entry name" value="PROTEIN TONB-RELATED"/>
    <property type="match status" value="1"/>
</dbReference>
<feature type="transmembrane region" description="Helical" evidence="11">
    <location>
        <begin position="20"/>
        <end position="38"/>
    </location>
</feature>
<evidence type="ECO:0000256" key="1">
    <source>
        <dbReference type="ARBA" id="ARBA00004383"/>
    </source>
</evidence>
<dbReference type="Gene3D" id="3.30.1150.10">
    <property type="match status" value="1"/>
</dbReference>
<feature type="compositionally biased region" description="Polar residues" evidence="10">
    <location>
        <begin position="97"/>
        <end position="109"/>
    </location>
</feature>
<evidence type="ECO:0000256" key="6">
    <source>
        <dbReference type="ARBA" id="ARBA00022692"/>
    </source>
</evidence>
<dbReference type="PROSITE" id="PS52015">
    <property type="entry name" value="TONB_CTD"/>
    <property type="match status" value="1"/>
</dbReference>
<feature type="domain" description="TonB C-terminal" evidence="12">
    <location>
        <begin position="174"/>
        <end position="272"/>
    </location>
</feature>
<keyword evidence="4" id="KW-1003">Cell membrane</keyword>
<dbReference type="Pfam" id="PF03544">
    <property type="entry name" value="TonB_C"/>
    <property type="match status" value="1"/>
</dbReference>
<keyword evidence="9 11" id="KW-0472">Membrane</keyword>
<evidence type="ECO:0000256" key="4">
    <source>
        <dbReference type="ARBA" id="ARBA00022475"/>
    </source>
</evidence>
<evidence type="ECO:0000259" key="12">
    <source>
        <dbReference type="PROSITE" id="PS52015"/>
    </source>
</evidence>
<evidence type="ECO:0000256" key="3">
    <source>
        <dbReference type="ARBA" id="ARBA00022448"/>
    </source>
</evidence>
<dbReference type="InterPro" id="IPR006260">
    <property type="entry name" value="TonB/TolA_C"/>
</dbReference>
<organism evidence="13 14">
    <name type="scientific">SAR92 clade bacterium H455</name>
    <dbReference type="NCBI Taxonomy" id="2974818"/>
    <lineage>
        <taxon>Bacteria</taxon>
        <taxon>Pseudomonadati</taxon>
        <taxon>Pseudomonadota</taxon>
        <taxon>Gammaproteobacteria</taxon>
        <taxon>Cellvibrionales</taxon>
        <taxon>Porticoccaceae</taxon>
        <taxon>SAR92 clade</taxon>
    </lineage>
</organism>
<feature type="compositionally biased region" description="Low complexity" evidence="10">
    <location>
        <begin position="68"/>
        <end position="96"/>
    </location>
</feature>